<organism evidence="2 3">
    <name type="scientific">Trema orientale</name>
    <name type="common">Charcoal tree</name>
    <name type="synonym">Celtis orientalis</name>
    <dbReference type="NCBI Taxonomy" id="63057"/>
    <lineage>
        <taxon>Eukaryota</taxon>
        <taxon>Viridiplantae</taxon>
        <taxon>Streptophyta</taxon>
        <taxon>Embryophyta</taxon>
        <taxon>Tracheophyta</taxon>
        <taxon>Spermatophyta</taxon>
        <taxon>Magnoliopsida</taxon>
        <taxon>eudicotyledons</taxon>
        <taxon>Gunneridae</taxon>
        <taxon>Pentapetalae</taxon>
        <taxon>rosids</taxon>
        <taxon>fabids</taxon>
        <taxon>Rosales</taxon>
        <taxon>Cannabaceae</taxon>
        <taxon>Trema</taxon>
    </lineage>
</organism>
<reference evidence="3" key="1">
    <citation type="submission" date="2016-06" db="EMBL/GenBank/DDBJ databases">
        <title>Parallel loss of symbiosis genes in relatives of nitrogen-fixing non-legume Parasponia.</title>
        <authorList>
            <person name="Van Velzen R."/>
            <person name="Holmer R."/>
            <person name="Bu F."/>
            <person name="Rutten L."/>
            <person name="Van Zeijl A."/>
            <person name="Liu W."/>
            <person name="Santuari L."/>
            <person name="Cao Q."/>
            <person name="Sharma T."/>
            <person name="Shen D."/>
            <person name="Roswanjaya Y."/>
            <person name="Wardhani T."/>
            <person name="Kalhor M.S."/>
            <person name="Jansen J."/>
            <person name="Van den Hoogen J."/>
            <person name="Gungor B."/>
            <person name="Hartog M."/>
            <person name="Hontelez J."/>
            <person name="Verver J."/>
            <person name="Yang W.-C."/>
            <person name="Schijlen E."/>
            <person name="Repin R."/>
            <person name="Schilthuizen M."/>
            <person name="Schranz E."/>
            <person name="Heidstra R."/>
            <person name="Miyata K."/>
            <person name="Fedorova E."/>
            <person name="Kohlen W."/>
            <person name="Bisseling T."/>
            <person name="Smit S."/>
            <person name="Geurts R."/>
        </authorList>
    </citation>
    <scope>NUCLEOTIDE SEQUENCE [LARGE SCALE GENOMIC DNA]</scope>
    <source>
        <strain evidence="3">cv. RG33-2</strain>
    </source>
</reference>
<protein>
    <submittedName>
        <fullName evidence="2">Endonuclease/exonuclease/phosphatase</fullName>
    </submittedName>
</protein>
<feature type="compositionally biased region" description="Low complexity" evidence="1">
    <location>
        <begin position="136"/>
        <end position="152"/>
    </location>
</feature>
<dbReference type="AlphaFoldDB" id="A0A2P5BPY6"/>
<keyword evidence="2" id="KW-0255">Endonuclease</keyword>
<keyword evidence="2" id="KW-0378">Hydrolase</keyword>
<gene>
    <name evidence="2" type="ORF">TorRG33x02_312930</name>
</gene>
<accession>A0A2P5BPY6</accession>
<comment type="caution">
    <text evidence="2">The sequence shown here is derived from an EMBL/GenBank/DDBJ whole genome shotgun (WGS) entry which is preliminary data.</text>
</comment>
<dbReference type="GO" id="GO:0004519">
    <property type="term" value="F:endonuclease activity"/>
    <property type="evidence" value="ECO:0007669"/>
    <property type="project" value="UniProtKB-KW"/>
</dbReference>
<feature type="compositionally biased region" description="Polar residues" evidence="1">
    <location>
        <begin position="206"/>
        <end position="222"/>
    </location>
</feature>
<keyword evidence="2" id="KW-0269">Exonuclease</keyword>
<feature type="compositionally biased region" description="Polar residues" evidence="1">
    <location>
        <begin position="153"/>
        <end position="183"/>
    </location>
</feature>
<dbReference type="InParanoid" id="A0A2P5BPY6"/>
<dbReference type="InterPro" id="IPR036691">
    <property type="entry name" value="Endo/exonu/phosph_ase_sf"/>
</dbReference>
<keyword evidence="2" id="KW-0540">Nuclease</keyword>
<feature type="region of interest" description="Disordered" evidence="1">
    <location>
        <begin position="136"/>
        <end position="222"/>
    </location>
</feature>
<sequence>MGIWSGPTVIGSKPTPKLGIVFPRMLISLIGQTRPSPRISTWVFSHYPKLPEDLSEEKHHRVHGWPDPRRVPLKKWVKASSFSVKQNTQTPLPRLPTITGKEISISSTSDHTVNLKLPCPSSDILLLTLPPISNSPISESSSTQSGPPSTGPILQTSSPLSKTSKAQSTTSVQPLGPNSSCPSSIPPKKRKVMDSSPSGPRPFKNPRTSNHNTESLQSVCSSDSPNLHQNLLLLPTTSSNLPTTTSVLVVALTHNTTTQQVLLDIPLNFHLGWHSSPLPLPSMRTNFPSFRASSWRARARTRISRSHHNGAMILLSWNCRGLGHTSTVLELKALVQSLCPDCIFLAETKNRPEVFERYLRRWYFYNIISIPPTGVA</sequence>
<evidence type="ECO:0000256" key="1">
    <source>
        <dbReference type="SAM" id="MobiDB-lite"/>
    </source>
</evidence>
<dbReference type="OrthoDB" id="1001388at2759"/>
<name>A0A2P5BPY6_TREOI</name>
<keyword evidence="3" id="KW-1185">Reference proteome</keyword>
<evidence type="ECO:0000313" key="2">
    <source>
        <dbReference type="EMBL" id="PON50877.1"/>
    </source>
</evidence>
<feature type="non-terminal residue" evidence="2">
    <location>
        <position position="376"/>
    </location>
</feature>
<dbReference type="EMBL" id="JXTC01000481">
    <property type="protein sequence ID" value="PON50877.1"/>
    <property type="molecule type" value="Genomic_DNA"/>
</dbReference>
<dbReference type="GO" id="GO:0004527">
    <property type="term" value="F:exonuclease activity"/>
    <property type="evidence" value="ECO:0007669"/>
    <property type="project" value="UniProtKB-KW"/>
</dbReference>
<dbReference type="SUPFAM" id="SSF56219">
    <property type="entry name" value="DNase I-like"/>
    <property type="match status" value="1"/>
</dbReference>
<proteinExistence type="predicted"/>
<dbReference type="Proteomes" id="UP000237000">
    <property type="component" value="Unassembled WGS sequence"/>
</dbReference>
<evidence type="ECO:0000313" key="3">
    <source>
        <dbReference type="Proteomes" id="UP000237000"/>
    </source>
</evidence>